<sequence>MADALIAFDKIYDAGIVPNRATTVNALGRNEWELEVIMGTSIDVYLKCGRIDEGLKAFRSMEEKNVYAWNAIIQGLDFAVSGREAVLVVQQNGARRVWEIMSLWLPCLMLASTRGRVIWVDSGLEELHSSSVESGRLEHDYEPLSFHAQK</sequence>
<dbReference type="GO" id="GO:0003723">
    <property type="term" value="F:RNA binding"/>
    <property type="evidence" value="ECO:0007669"/>
    <property type="project" value="InterPro"/>
</dbReference>
<reference evidence="3" key="1">
    <citation type="journal article" date="2019" name="Gigascience">
        <title>De novo genome assembly of the endangered Acer yangbiense, a plant species with extremely small populations endemic to Yunnan Province, China.</title>
        <authorList>
            <person name="Yang J."/>
            <person name="Wariss H.M."/>
            <person name="Tao L."/>
            <person name="Zhang R."/>
            <person name="Yun Q."/>
            <person name="Hollingsworth P."/>
            <person name="Dao Z."/>
            <person name="Luo G."/>
            <person name="Guo H."/>
            <person name="Ma Y."/>
            <person name="Sun W."/>
        </authorList>
    </citation>
    <scope>NUCLEOTIDE SEQUENCE [LARGE SCALE GENOMIC DNA]</scope>
    <source>
        <strain evidence="3">cv. br00</strain>
    </source>
</reference>
<dbReference type="InterPro" id="IPR002885">
    <property type="entry name" value="PPR_rpt"/>
</dbReference>
<dbReference type="PANTHER" id="PTHR47926">
    <property type="entry name" value="PENTATRICOPEPTIDE REPEAT-CONTAINING PROTEIN"/>
    <property type="match status" value="1"/>
</dbReference>
<comment type="caution">
    <text evidence="2">The sequence shown here is derived from an EMBL/GenBank/DDBJ whole genome shotgun (WGS) entry which is preliminary data.</text>
</comment>
<evidence type="ECO:0000313" key="2">
    <source>
        <dbReference type="EMBL" id="KAB5569437.1"/>
    </source>
</evidence>
<keyword evidence="3" id="KW-1185">Reference proteome</keyword>
<dbReference type="InterPro" id="IPR011990">
    <property type="entry name" value="TPR-like_helical_dom_sf"/>
</dbReference>
<proteinExistence type="predicted"/>
<protein>
    <recommendedName>
        <fullName evidence="4">Pentatricopeptide repeat-containing protein</fullName>
    </recommendedName>
</protein>
<accession>A0A5N5NQW8</accession>
<keyword evidence="1" id="KW-0677">Repeat</keyword>
<evidence type="ECO:0000313" key="3">
    <source>
        <dbReference type="Proteomes" id="UP000326939"/>
    </source>
</evidence>
<evidence type="ECO:0000256" key="1">
    <source>
        <dbReference type="ARBA" id="ARBA00022737"/>
    </source>
</evidence>
<gene>
    <name evidence="2" type="ORF">DKX38_003230</name>
</gene>
<evidence type="ECO:0008006" key="4">
    <source>
        <dbReference type="Google" id="ProtNLM"/>
    </source>
</evidence>
<dbReference type="AlphaFoldDB" id="A0A5N5NQW8"/>
<dbReference type="EMBL" id="VDCV01000002">
    <property type="protein sequence ID" value="KAB5569437.1"/>
    <property type="molecule type" value="Genomic_DNA"/>
</dbReference>
<organism evidence="2 3">
    <name type="scientific">Salix brachista</name>
    <dbReference type="NCBI Taxonomy" id="2182728"/>
    <lineage>
        <taxon>Eukaryota</taxon>
        <taxon>Viridiplantae</taxon>
        <taxon>Streptophyta</taxon>
        <taxon>Embryophyta</taxon>
        <taxon>Tracheophyta</taxon>
        <taxon>Spermatophyta</taxon>
        <taxon>Magnoliopsida</taxon>
        <taxon>eudicotyledons</taxon>
        <taxon>Gunneridae</taxon>
        <taxon>Pentapetalae</taxon>
        <taxon>rosids</taxon>
        <taxon>fabids</taxon>
        <taxon>Malpighiales</taxon>
        <taxon>Salicaceae</taxon>
        <taxon>Saliceae</taxon>
        <taxon>Salix</taxon>
    </lineage>
</organism>
<name>A0A5N5NQW8_9ROSI</name>
<dbReference type="NCBIfam" id="TIGR00756">
    <property type="entry name" value="PPR"/>
    <property type="match status" value="1"/>
</dbReference>
<dbReference type="GO" id="GO:0009451">
    <property type="term" value="P:RNA modification"/>
    <property type="evidence" value="ECO:0007669"/>
    <property type="project" value="InterPro"/>
</dbReference>
<dbReference type="Proteomes" id="UP000326939">
    <property type="component" value="Chromosome 2"/>
</dbReference>
<dbReference type="Gene3D" id="1.25.40.10">
    <property type="entry name" value="Tetratricopeptide repeat domain"/>
    <property type="match status" value="1"/>
</dbReference>
<dbReference type="InterPro" id="IPR046960">
    <property type="entry name" value="PPR_At4g14850-like_plant"/>
</dbReference>